<accession>A0A4Q8QG60</accession>
<dbReference type="EMBL" id="SGIU01000002">
    <property type="protein sequence ID" value="TAI47339.1"/>
    <property type="molecule type" value="Genomic_DNA"/>
</dbReference>
<evidence type="ECO:0000313" key="3">
    <source>
        <dbReference type="Proteomes" id="UP000291981"/>
    </source>
</evidence>
<feature type="chain" id="PRO_5020577574" evidence="1">
    <location>
        <begin position="22"/>
        <end position="177"/>
    </location>
</feature>
<comment type="caution">
    <text evidence="2">The sequence shown here is derived from an EMBL/GenBank/DDBJ whole genome shotgun (WGS) entry which is preliminary data.</text>
</comment>
<gene>
    <name evidence="2" type="ORF">EW142_11710</name>
</gene>
<feature type="signal peptide" evidence="1">
    <location>
        <begin position="1"/>
        <end position="21"/>
    </location>
</feature>
<keyword evidence="3" id="KW-1185">Reference proteome</keyword>
<dbReference type="OrthoDB" id="1430016at2"/>
<organism evidence="2 3">
    <name type="scientific">Flagellimonas allohymeniacidonis</name>
    <dbReference type="NCBI Taxonomy" id="2517819"/>
    <lineage>
        <taxon>Bacteria</taxon>
        <taxon>Pseudomonadati</taxon>
        <taxon>Bacteroidota</taxon>
        <taxon>Flavobacteriia</taxon>
        <taxon>Flavobacteriales</taxon>
        <taxon>Flavobacteriaceae</taxon>
        <taxon>Flagellimonas</taxon>
    </lineage>
</organism>
<name>A0A4Q8QG60_9FLAO</name>
<dbReference type="AlphaFoldDB" id="A0A4Q8QG60"/>
<protein>
    <submittedName>
        <fullName evidence="2">Uncharacterized protein</fullName>
    </submittedName>
</protein>
<proteinExistence type="predicted"/>
<dbReference type="Proteomes" id="UP000291981">
    <property type="component" value="Unassembled WGS sequence"/>
</dbReference>
<sequence>MTSKKLTVVSFAILLCALANAQETESRRNRARQNKTVQKVDKVDQTVQQTNTDIDNTVQGVESTVEGAKETVEKVGSILFGSKKSKPKSTVSITINSLEYDNQMAENLYQEIVSQNGIKKTTKTYSSGILTIEIKSKKTANILWQQLPEGIRTAFKVRDMEERSIFIRLRKKATNKS</sequence>
<evidence type="ECO:0000256" key="1">
    <source>
        <dbReference type="SAM" id="SignalP"/>
    </source>
</evidence>
<evidence type="ECO:0000313" key="2">
    <source>
        <dbReference type="EMBL" id="TAI47339.1"/>
    </source>
</evidence>
<reference evidence="2 3" key="1">
    <citation type="submission" date="2019-02" db="EMBL/GenBank/DDBJ databases">
        <title>Draft genome sequence of Muricauda sp. 176CP4-71.</title>
        <authorList>
            <person name="Park J.-S."/>
        </authorList>
    </citation>
    <scope>NUCLEOTIDE SEQUENCE [LARGE SCALE GENOMIC DNA]</scope>
    <source>
        <strain evidence="2 3">176CP4-71</strain>
    </source>
</reference>
<dbReference type="RefSeq" id="WP_130614060.1">
    <property type="nucleotide sequence ID" value="NZ_SGIU01000002.1"/>
</dbReference>
<keyword evidence="1" id="KW-0732">Signal</keyword>